<dbReference type="SMART" id="SM00736">
    <property type="entry name" value="CADG"/>
    <property type="match status" value="4"/>
</dbReference>
<dbReference type="CDD" id="cd11304">
    <property type="entry name" value="Cadherin_repeat"/>
    <property type="match status" value="3"/>
</dbReference>
<dbReference type="Gene3D" id="2.60.40.10">
    <property type="entry name" value="Immunoglobulins"/>
    <property type="match status" value="6"/>
</dbReference>
<dbReference type="PROSITE" id="PS51175">
    <property type="entry name" value="CBM6"/>
    <property type="match status" value="10"/>
</dbReference>
<dbReference type="Pfam" id="PF16990">
    <property type="entry name" value="CBM_35"/>
    <property type="match status" value="2"/>
</dbReference>
<dbReference type="SUPFAM" id="SSF49785">
    <property type="entry name" value="Galactose-binding domain-like"/>
    <property type="match status" value="11"/>
</dbReference>
<dbReference type="InterPro" id="IPR039808">
    <property type="entry name" value="Cadherin"/>
</dbReference>
<feature type="domain" description="CBM6" evidence="8">
    <location>
        <begin position="884"/>
        <end position="1019"/>
    </location>
</feature>
<feature type="domain" description="CBM6" evidence="8">
    <location>
        <begin position="3358"/>
        <end position="3486"/>
    </location>
</feature>
<feature type="compositionally biased region" description="Gly residues" evidence="6">
    <location>
        <begin position="4687"/>
        <end position="4696"/>
    </location>
</feature>
<dbReference type="InterPro" id="IPR006584">
    <property type="entry name" value="Cellulose-bd_IV"/>
</dbReference>
<dbReference type="InterPro" id="IPR044016">
    <property type="entry name" value="Big_13"/>
</dbReference>
<feature type="domain" description="Cadherin" evidence="7">
    <location>
        <begin position="1029"/>
        <end position="1131"/>
    </location>
</feature>
<dbReference type="Gene3D" id="2.60.120.260">
    <property type="entry name" value="Galactose-binding domain-like"/>
    <property type="match status" value="12"/>
</dbReference>
<feature type="region of interest" description="Disordered" evidence="6">
    <location>
        <begin position="332"/>
        <end position="351"/>
    </location>
</feature>
<dbReference type="Pfam" id="PF05345">
    <property type="entry name" value="He_PIG"/>
    <property type="match status" value="3"/>
</dbReference>
<feature type="domain" description="CBM6" evidence="8">
    <location>
        <begin position="3508"/>
        <end position="3633"/>
    </location>
</feature>
<dbReference type="EMBL" id="CABFWF030000010">
    <property type="protein sequence ID" value="CAD7032253.1"/>
    <property type="molecule type" value="Genomic_DNA"/>
</dbReference>
<dbReference type="InterPro" id="IPR013783">
    <property type="entry name" value="Ig-like_fold"/>
</dbReference>
<dbReference type="Pfam" id="PF11721">
    <property type="entry name" value="Malectin"/>
    <property type="match status" value="1"/>
</dbReference>
<dbReference type="InterPro" id="IPR002126">
    <property type="entry name" value="Cadherin-like_dom"/>
</dbReference>
<feature type="region of interest" description="Disordered" evidence="6">
    <location>
        <begin position="2219"/>
        <end position="2249"/>
    </location>
</feature>
<dbReference type="InterPro" id="IPR021720">
    <property type="entry name" value="Malectin_dom"/>
</dbReference>
<dbReference type="InterPro" id="IPR011042">
    <property type="entry name" value="6-blade_b-propeller_TolB-like"/>
</dbReference>
<dbReference type="SUPFAM" id="SSF49313">
    <property type="entry name" value="Cadherin-like"/>
    <property type="match status" value="4"/>
</dbReference>
<protein>
    <submittedName>
        <fullName evidence="9">Uncharacterized protein</fullName>
    </submittedName>
</protein>
<feature type="region of interest" description="Disordered" evidence="6">
    <location>
        <begin position="4684"/>
        <end position="4703"/>
    </location>
</feature>
<dbReference type="Proteomes" id="UP000606921">
    <property type="component" value="Unassembled WGS sequence"/>
</dbReference>
<evidence type="ECO:0000256" key="2">
    <source>
        <dbReference type="ARBA" id="ARBA00022729"/>
    </source>
</evidence>
<dbReference type="InterPro" id="IPR008979">
    <property type="entry name" value="Galactose-bd-like_sf"/>
</dbReference>
<feature type="domain" description="Cadherin" evidence="7">
    <location>
        <begin position="1139"/>
        <end position="1228"/>
    </location>
</feature>
<evidence type="ECO:0000256" key="5">
    <source>
        <dbReference type="ARBA" id="ARBA00023136"/>
    </source>
</evidence>
<dbReference type="Gene3D" id="2.60.40.2810">
    <property type="match status" value="1"/>
</dbReference>
<dbReference type="InterPro" id="IPR015919">
    <property type="entry name" value="Cadherin-like_sf"/>
</dbReference>
<evidence type="ECO:0000256" key="6">
    <source>
        <dbReference type="SAM" id="MobiDB-lite"/>
    </source>
</evidence>
<dbReference type="Pfam" id="PF19077">
    <property type="entry name" value="Big_13"/>
    <property type="match status" value="1"/>
</dbReference>
<comment type="subcellular location">
    <subcellularLocation>
        <location evidence="1">Membrane</location>
    </subcellularLocation>
</comment>
<evidence type="ECO:0000313" key="9">
    <source>
        <dbReference type="EMBL" id="CAD7032253.1"/>
    </source>
</evidence>
<keyword evidence="10" id="KW-1185">Reference proteome</keyword>
<dbReference type="InterPro" id="IPR011044">
    <property type="entry name" value="Quino_amine_DH_bsu"/>
</dbReference>
<dbReference type="PROSITE" id="PS50268">
    <property type="entry name" value="CADHERIN_2"/>
    <property type="match status" value="3"/>
</dbReference>
<gene>
    <name evidence="9" type="ORF">REJC140_03028</name>
</gene>
<dbReference type="Gene3D" id="2.60.120.430">
    <property type="entry name" value="Galactose-binding lectin"/>
    <property type="match status" value="2"/>
</dbReference>
<dbReference type="Gene3D" id="2.120.10.30">
    <property type="entry name" value="TolB, C-terminal domain"/>
    <property type="match status" value="1"/>
</dbReference>
<dbReference type="InterPro" id="IPR006644">
    <property type="entry name" value="Cadg"/>
</dbReference>
<feature type="region of interest" description="Disordered" evidence="6">
    <location>
        <begin position="4463"/>
        <end position="4484"/>
    </location>
</feature>
<dbReference type="Gene3D" id="2.60.40.60">
    <property type="entry name" value="Cadherins"/>
    <property type="match status" value="3"/>
</dbReference>
<name>A0ABN7JMW1_9HYPH</name>
<evidence type="ECO:0000259" key="7">
    <source>
        <dbReference type="PROSITE" id="PS50268"/>
    </source>
</evidence>
<feature type="compositionally biased region" description="Basic and acidic residues" evidence="6">
    <location>
        <begin position="160"/>
        <end position="179"/>
    </location>
</feature>
<reference evidence="9 10" key="1">
    <citation type="submission" date="2020-11" db="EMBL/GenBank/DDBJ databases">
        <authorList>
            <person name="Lassalle F."/>
        </authorList>
    </citation>
    <scope>NUCLEOTIDE SEQUENCE [LARGE SCALE GENOMIC DNA]</scope>
    <source>
        <strain evidence="9 10">JC140</strain>
    </source>
</reference>
<feature type="domain" description="Cadherin" evidence="7">
    <location>
        <begin position="1742"/>
        <end position="1838"/>
    </location>
</feature>
<sequence length="5196" mass="539622">MDTKDYSDKRKQSVVAMVSPLGVGANELSIGKSFSVDIPIDGVHQFALSYANGHSQSHALTVTIDGKEPQLVELQPTGSWAAYSTAVVSLDLKAGARILSLTSLNNSGAEIASLTHLGAVGGRTLGSYLTSGALAGLNVAAVGAVALTLSPSVQNASEPPHPDPRDEPSSTEAPREGPQHESAAPTPMQPSPVAAADEADPSTPNEAEAGLTTGSVPEEEEAGGKRQVRFLATAEPSVSSRADIVVDIATPELNFEAVEAVEAPAPRAQPMSSQATSQEDPAQALDVPPQTDLDEQTPDDITPAVPEPALPEPPAAAQVPLRLEAESAVRGNLGTGTTTDEPSAVSLDTAATGDIPNADAASGDAYLDFSGVGSNHNIGSGQYVEWTFDVAEGGYYDLAFGYAFFSNGATNRPMRLDVNGQVWDRIFDFASTGANTTYSEATTRVLLEAGVNTVRLTANGFSGPNLDYLEIRPPHAGKIVIQAESLLNPAVATAPTTENRLITLDYLEGKPTAELFRVGAEGDAYLDWAGGTASQTLIVPVTAAVAGSYQITITYANGGAAPRPLELRDADGQVLGTFNFPPTAAPGAYPEFYDDISARVRPSDGNDAGTAPDPTGFEGWRAETLTVSVELQAGQNILTLVGANGPNLDKIEFNLVSPGEPEETNTAPTAEDRSASTNEDNLIVIDVADLIDDADDDSLTVTASVPAAQGSVVVSGTQIVFTPAPHFHGPASITYVVSDGTASATATVLVNVAPVNDAPALAGDLDDQDLPASGGTVALDVLTFVDVDGDAVTLGARLAGGGSLPEGITIVGGALAVAEDVPAGSYEIEIFATDGILQSQPVTFTVAKAAPAAEPEPFSPYVLQAEDGVVIDQIDNVAAPANDTQIRDADNPESPGGKVLDASGLRPGSTGTGYVDFGSNTGSAGDSLTLNFEVATAGTYTLHFRYANGGTAPRPLALSVNDSSEGTLNFAHAQGTADPWSHWMLQTVSVNLSAGPNSVVLSIPGNSLNGPNIDAVAITQPGGTPSFFMPVITSAAIASIVENTTSVLDVNAVDGDGAALTYSLTGNGAHDALFQIDPVTGALNFQESPDFEAAAGGDTTYQVEVAVGDGTSTVTQLITVSVTDVNEAPEELSVTGGLSLAENAQAGTVIGTVAATDPDGNVLSYTVSDDRFVVDAGGQIIVAEGASFDFEAEASIQLQVTASDGELSTAETVTIAVIDVAEQVAPRNVVFDAATLTSYSTQDRGAGASVADEGATLHLDGNLWKRAPIGGDYVITTGTKLVATVTIGDTLPEILAIGFDDDDSPFEMSDGSVYQIGGSQGQAGFIDLRNGAGSPGQTIQVAIDLSAHAGKTISSLVFIADDDYAGDGIGSVSFKNVQLLDGDAAGESNNAPDVLAGGIADVTLPERGPLEIDLPFIDRDGDNLTYTVTVVDALGNPMPSFAGLQIVEGSLVGQLDVAPGNYLVTVTASDGQAQTSDSFQLTVEDVNDAPVVDANAAFEPFFGKVGQEIEGIDLYLFADAFSDADNEQLVLSVEGLPAGLSLNEEGVIVGTPREAASIITIVATDPHGARAELQLPFLIAGPTVGDVITVEAEAFTGLGQASGFYAAAAPGASGNQAIRTNPSQAGSISTNLSQNGIVEGWYEVTITVYDETDGTARFSLKIGDTVLAQNLAFDEAGTFDNPSLARGNAGQAGNLKTITFTTAVFVDADAVAQITGQSDAGEYLRIDKLTFTQVEAPEIAPSAVSLDPNLVNENAAGAVIGTLSATDPDGDTSALTYSTTDARFVIEGDQIRLADGVSLDHEAAETVAVTVMVTDAQGLQTTTDLTIAVGDVNEAPVLLDGTEIADVSFVSGAGGSIDLAPLAFTDPDANAELTVVARLADGSGLPEGFTLEDGQLQIADSVAAGVYTLEVFASDGDLESNSVSFTVTVTEPGAEPEEPFSLLIQAESGLVTSFDTDSNNTDTAIRDADNPETGNNASLIDGLRPGFTGTGYLDYGDTAGDRAAYTFEVPAAGAYEIKVRYATNTARPLDLVVNGAAPVQMAFVATGTNSQGPAEGFNNWGFETITVQLQAGSNTISFAIPAGANTGPNLDSFEITRILNSGDVSADEDGNLFLSGPDGVLTGANKDSINFNIAGRDADIVKVEVSFDGGDTRVTVLPDADGDFVVDGSGLATGSYQATVYVTDEAGNEASTSMPIQVGGDVVPPFLFEIEGEELDVSDVEATPGTPADTVGRTPDNNEPQATSANSGAGLAFDEFGLRPGYEGAGYLDMGNDVGDSASFSLEAPSAGTYQLTIRYANGGTTTRPMTVDVGGREYTVDLPSTIPPGGTVDQGWSSWAEVTIDVELAAGSNTIAFSNTIANGPNIDNITVSRDGSEPVDTREQIRFEEIIKINFEPAPGSGQFAPPAGYQTPSGYVADTGAGYGDRDNGFTYGWVDVEGGTVTHNALAQPDGSMRYKDDVAEASNLQKTYAHFEYPGASAATNERAWEMALEDGTYQLTMSIGDTGGAYDSNYVINVEGQSFMPGFTPANLEGQSPTGSAYNSAQDGEGFRSTLVTGIVTVTDGRLTIDSIGGYNTEIQYLEIEKIPDLTPDDGRSADLDFSLFAAPMADSLDGQVPISIGEDGSLPTGIDPSSSFVVAVQLQADGNRGPNIAHVENIKLVETLTGVEVEIDVQISGGADSLTIRPLEQLKENTSYTLKVQDVMDLGSITDPNGALRQFQDLTTTFVTGEAQEDVPREVAFSTQTLPNGFADGAGGYTAIEFGPDGKLYVATITGEIHRWDVNADGTINKASQETLSHDYLDVGNGERRGIVGFVFDPEDPNTIWITDNAPIPRESKAFDTPEFSGRVSKITLGDGGSFEGVQAETYIWGLPRSGGDHLTNSLEFRANPNAGQAGEPDYLLYLSQGSNSAAGAPDAAWGSRPERLLNAAILEIDPTRTAPNGGFDVRTEPVDLEDVPTTTFPASQFNDDGTYPGSYNPFAADAVLKIYATGVRNAYDLVWHSNGHLYVPTNGTASGGKTPQDPTQPGLDTVISNSPKQYDYFFTVEEGKYYGHPNVLRDEYVLNGGNPTSGLDPNEVVGGNDGNRNTDGYQTGVETDENYDLDGVYNLGYNRSPNGAIEYTGNAFGSNLKGAILFAQFSTGDNVRMIRVDAEGNIIGDDVLRRPDGSVIDDYIDPLDIIQNPVTGQLYLMTLNRGTGASQLILLTPAPGGVTADLTADEGGNLALVALDVSDPLAAVFQVNGLDSDITAIRVSFNGGPETTVTLDGQNRFTVNLDGLTGPVTARIRVTDDALNEAATTVQFTPGDEPTTPQYVTLVTIQAEDRTPGDGTSVTVPTGSNAQIQIRDAFNRETGSGVNGEGYVDALRPGAYGTDGNTDNLDGTPGGYADFGSTNADYLTFTFAADNAGSAILKFRYSNGAAADRPLQLEVNGSIVKLQSFAPTATGPDVDGWTLWSEVEIPVTLAAGQNTVTLRSVSATGPNIDQLVVLVPAEEETVPNDGEVVVDGVAYLRYEAENAELGGAPAVVSEDRDQSGDFVDFLGPDSETITWTVEVGAAGTYGIDILYALGAGKVARPMTVSVNGQVFETLPFAANSNTAETVWGAQSASLQLAAGVNTITLTAPGGVGPNVDQLRITKEPVAVFEPDYVDIAGSGRIELETQGGSAQTINGSTVEFFFTVDANGVYKLDTAANANAANGQGLTWFLNGVEVDESAFPGTGTAGEQSVYLELEAGTQYRMRIVSDAPGASALDYLDISPAPGNANADIGVQSLDPAYFENRLHFSYLENPDAVDPDAPDRDFKDTGTVRISNTGTEPLSFIDYELDGPFTLADPSIFEGLVLAPGQAIDVTVLFNRAAYTPPTSNIDGTSTVFTGKLEVITNDADDPVTTIDLAGFWQARDEGGHEPNVNEVWKIFGFGNVIDGLRLTGGGENSALSTNDVFAKTDETEVLSPYWKLADGVSEARITHIAAFHGTGGATVHIHNPGNKGQNVLLWNHEGVDNQRLLPNAGNDTSYATTTIGNGRIPDNWVGNEVFGISVAGLSTDPRLNPRGDVLVQGAQQGHTVKMFQALDADGNVIPNVYLGIMDYTGINYDYNDNMFVIEGVEPVGFGQDLRVSGLDDAAADDRLVFTNIDQPANTQQAFRNEATFTISNDGFAPLNISSVILADPANFQIVGNVPSTIAAGASAQITVRFIGTHSGTSSGADLFKSTLTITSDDFSDAVKVIQLAGLAQEFSENNSEPTVAQIVEAFGYSTDIAQGELAGGGVVETVGDEVLLPYLQRLDNSRPVEVIQIAAFLNQGNVARLGFHGLNSSTVTNLFANDDQQGQTVLPDQLVSGGGAGAAVARGTINQNGPFGIYISVDGRPTYSSWSDPEANKIDPNFGHLVGDSQGHLIRYFQALDAEGNVIEGTYIGIQDYPGAGNYDYNDHMFVIKNVKPYELTAANDANGDDINDALQLDGDNDGTVNFFDPNTTPQEPEEPEEPGGENRGDYVFGINFGGGAIANDPVLGVALAAQNDPRVTIAGSVNPGAGTDDQGNPNGANATSGSAFKTYEDGSNWTATIQVPNGTYVVVLHTQETYWNTAGMRQFDAFINGQQVINNLDPFAAAGGDDPIAVEAVVTVTNGQISINMVADIDNAALNAVTIYEYAAPGSAQQPLLGTPFLVDGDGITIDASNYDNGGQGVAYNDQAGLQGGNNGGRAGSDVEQTSSGDIGWIQNGEWLEYTVSVETAGAYNLALMLANGGGAGRSATVSFYRDGEATPYVTKVIDNPQMASWSTFTSRSNGTVGLEAGEQVMRVSFSGGSQDYRSVSLTPVAPAQTPYGGAAPSFANGVLTVDASNFDEGGQGVAYNDNPGLDGGVAATSFRPGRAVELVGSGMDVGHVKPGEWVEYTINVPAAGVYSFTANAKTPVTGANIAVSLNGTTPLGTVTLADGHAGGANFSSAAFAQSGAIQLSLGAGVQTLRLTFDGPLASNGYVLDLASFTLVAQPTQQPVGGIAPVLDVEGLTIEALDYDEGGQGVAYNDAAGLQGGTNGGRAGSSVEVTSGGNVGWIGNGEWLEYTINVEEAGSYELSLSMAVGESGGPNRSVSVSFTNGSQIDEVTVETPRTGTWSNFQETDTVVVDLDAGITVVRLTFSGGAQDISSFTLNPVSSSVAAAMLVSAADEPAALVPPETKVVPDFVPDAEEIDASAIHVSNFDLMM</sequence>
<proteinExistence type="predicted"/>
<evidence type="ECO:0000313" key="10">
    <source>
        <dbReference type="Proteomes" id="UP000606921"/>
    </source>
</evidence>
<evidence type="ECO:0000259" key="8">
    <source>
        <dbReference type="PROSITE" id="PS51175"/>
    </source>
</evidence>
<accession>A0ABN7JMW1</accession>
<evidence type="ECO:0000256" key="1">
    <source>
        <dbReference type="ARBA" id="ARBA00004370"/>
    </source>
</evidence>
<keyword evidence="3" id="KW-0677">Repeat</keyword>
<keyword evidence="5" id="KW-0472">Membrane</keyword>
<dbReference type="InterPro" id="IPR005084">
    <property type="entry name" value="CBM6"/>
</dbReference>
<dbReference type="Pfam" id="PF17892">
    <property type="entry name" value="Cadherin_5"/>
    <property type="match status" value="1"/>
</dbReference>
<dbReference type="RefSeq" id="WP_185927935.1">
    <property type="nucleotide sequence ID" value="NZ_CABFWF030000010.1"/>
</dbReference>
<feature type="domain" description="CBM6" evidence="8">
    <location>
        <begin position="2238"/>
        <end position="2370"/>
    </location>
</feature>
<feature type="domain" description="CBM6" evidence="8">
    <location>
        <begin position="479"/>
        <end position="654"/>
    </location>
</feature>
<feature type="region of interest" description="Disordered" evidence="6">
    <location>
        <begin position="884"/>
        <end position="906"/>
    </location>
</feature>
<feature type="domain" description="CBM6" evidence="8">
    <location>
        <begin position="5001"/>
        <end position="5143"/>
    </location>
</feature>
<feature type="domain" description="CBM6" evidence="8">
    <location>
        <begin position="4665"/>
        <end position="4808"/>
    </location>
</feature>
<dbReference type="SMART" id="SM00606">
    <property type="entry name" value="CBD_IV"/>
    <property type="match status" value="3"/>
</dbReference>
<dbReference type="Pfam" id="PF03422">
    <property type="entry name" value="CBM_6"/>
    <property type="match status" value="6"/>
</dbReference>
<feature type="region of interest" description="Disordered" evidence="6">
    <location>
        <begin position="657"/>
        <end position="678"/>
    </location>
</feature>
<dbReference type="PANTHER" id="PTHR24027">
    <property type="entry name" value="CADHERIN-23"/>
    <property type="match status" value="1"/>
</dbReference>
<dbReference type="PANTHER" id="PTHR24027:SF438">
    <property type="entry name" value="CADHERIN 23"/>
    <property type="match status" value="1"/>
</dbReference>
<feature type="domain" description="CBM6" evidence="8">
    <location>
        <begin position="4829"/>
        <end position="4979"/>
    </location>
</feature>
<dbReference type="SUPFAM" id="SSF50969">
    <property type="entry name" value="YVTN repeat-like/Quinoprotein amine dehydrogenase"/>
    <property type="match status" value="1"/>
</dbReference>
<organism evidence="9 10">
    <name type="scientific">Pseudorhizobium endolithicum</name>
    <dbReference type="NCBI Taxonomy" id="1191678"/>
    <lineage>
        <taxon>Bacteria</taxon>
        <taxon>Pseudomonadati</taxon>
        <taxon>Pseudomonadota</taxon>
        <taxon>Alphaproteobacteria</taxon>
        <taxon>Hyphomicrobiales</taxon>
        <taxon>Rhizobiaceae</taxon>
        <taxon>Rhizobium/Agrobacterium group</taxon>
        <taxon>Pseudorhizobium</taxon>
    </lineage>
</organism>
<feature type="region of interest" description="Disordered" evidence="6">
    <location>
        <begin position="264"/>
        <end position="313"/>
    </location>
</feature>
<feature type="compositionally biased region" description="Polar residues" evidence="6">
    <location>
        <begin position="270"/>
        <end position="280"/>
    </location>
</feature>
<feature type="domain" description="CBM6" evidence="8">
    <location>
        <begin position="321"/>
        <end position="472"/>
    </location>
</feature>
<feature type="compositionally biased region" description="Polar residues" evidence="6">
    <location>
        <begin position="2235"/>
        <end position="2247"/>
    </location>
</feature>
<keyword evidence="2" id="KW-0732">Signal</keyword>
<evidence type="ECO:0000256" key="4">
    <source>
        <dbReference type="ARBA" id="ARBA00022837"/>
    </source>
</evidence>
<dbReference type="InterPro" id="IPR041690">
    <property type="entry name" value="Cadherin_5"/>
</dbReference>
<feature type="domain" description="CBM6" evidence="8">
    <location>
        <begin position="1963"/>
        <end position="2096"/>
    </location>
</feature>
<feature type="region of interest" description="Disordered" evidence="6">
    <location>
        <begin position="152"/>
        <end position="225"/>
    </location>
</feature>
<comment type="caution">
    <text evidence="9">The sequence shown here is derived from an EMBL/GenBank/DDBJ whole genome shotgun (WGS) entry which is preliminary data.</text>
</comment>
<keyword evidence="4" id="KW-0106">Calcium</keyword>
<evidence type="ECO:0000256" key="3">
    <source>
        <dbReference type="ARBA" id="ARBA00022737"/>
    </source>
</evidence>
<dbReference type="CDD" id="cd04080">
    <property type="entry name" value="CBM6_cellulase-like"/>
    <property type="match status" value="3"/>
</dbReference>
<dbReference type="SMART" id="SM00112">
    <property type="entry name" value="CA"/>
    <property type="match status" value="4"/>
</dbReference>